<feature type="domain" description="C-type lectin" evidence="3">
    <location>
        <begin position="18"/>
        <end position="133"/>
    </location>
</feature>
<reference evidence="4" key="2">
    <citation type="submission" date="2025-09" db="UniProtKB">
        <authorList>
            <consortium name="Ensembl"/>
        </authorList>
    </citation>
    <scope>IDENTIFICATION</scope>
</reference>
<dbReference type="Gene3D" id="3.10.100.10">
    <property type="entry name" value="Mannose-Binding Protein A, subunit A"/>
    <property type="match status" value="1"/>
</dbReference>
<evidence type="ECO:0000256" key="2">
    <source>
        <dbReference type="ARBA" id="ARBA00023157"/>
    </source>
</evidence>
<dbReference type="STRING" id="28743.ENSCVAP00000019073"/>
<evidence type="ECO:0000313" key="4">
    <source>
        <dbReference type="Ensembl" id="ENSCVAP00000019073.1"/>
    </source>
</evidence>
<dbReference type="InterPro" id="IPR016186">
    <property type="entry name" value="C-type_lectin-like/link_sf"/>
</dbReference>
<dbReference type="PANTHER" id="PTHR22803">
    <property type="entry name" value="MANNOSE, PHOSPHOLIPASE, LECTIN RECEPTOR RELATED"/>
    <property type="match status" value="1"/>
</dbReference>
<name>A0A3Q2DIQ0_CYPVA</name>
<evidence type="ECO:0000313" key="5">
    <source>
        <dbReference type="Proteomes" id="UP000265020"/>
    </source>
</evidence>
<dbReference type="GO" id="GO:0030246">
    <property type="term" value="F:carbohydrate binding"/>
    <property type="evidence" value="ECO:0007669"/>
    <property type="project" value="UniProtKB-KW"/>
</dbReference>
<dbReference type="AlphaFoldDB" id="A0A3Q2DIQ0"/>
<dbReference type="PROSITE" id="PS50041">
    <property type="entry name" value="C_TYPE_LECTIN_2"/>
    <property type="match status" value="1"/>
</dbReference>
<dbReference type="SMART" id="SM00034">
    <property type="entry name" value="CLECT"/>
    <property type="match status" value="1"/>
</dbReference>
<dbReference type="InterPro" id="IPR050111">
    <property type="entry name" value="C-type_lectin/snaclec_domain"/>
</dbReference>
<keyword evidence="1" id="KW-0430">Lectin</keyword>
<dbReference type="Proteomes" id="UP000265020">
    <property type="component" value="Unassembled WGS sequence"/>
</dbReference>
<dbReference type="PROSITE" id="PS00615">
    <property type="entry name" value="C_TYPE_LECTIN_1"/>
    <property type="match status" value="1"/>
</dbReference>
<accession>A0A3Q2DIQ0</accession>
<dbReference type="CDD" id="cd03590">
    <property type="entry name" value="CLECT_DC-SIGN_like"/>
    <property type="match status" value="1"/>
</dbReference>
<dbReference type="InterPro" id="IPR001304">
    <property type="entry name" value="C-type_lectin-like"/>
</dbReference>
<reference evidence="4" key="1">
    <citation type="submission" date="2025-08" db="UniProtKB">
        <authorList>
            <consortium name="Ensembl"/>
        </authorList>
    </citation>
    <scope>IDENTIFICATION</scope>
</reference>
<organism evidence="4 5">
    <name type="scientific">Cyprinodon variegatus</name>
    <name type="common">Sheepshead minnow</name>
    <dbReference type="NCBI Taxonomy" id="28743"/>
    <lineage>
        <taxon>Eukaryota</taxon>
        <taxon>Metazoa</taxon>
        <taxon>Chordata</taxon>
        <taxon>Craniata</taxon>
        <taxon>Vertebrata</taxon>
        <taxon>Euteleostomi</taxon>
        <taxon>Actinopterygii</taxon>
        <taxon>Neopterygii</taxon>
        <taxon>Teleostei</taxon>
        <taxon>Neoteleostei</taxon>
        <taxon>Acanthomorphata</taxon>
        <taxon>Ovalentaria</taxon>
        <taxon>Atherinomorphae</taxon>
        <taxon>Cyprinodontiformes</taxon>
        <taxon>Cyprinodontidae</taxon>
        <taxon>Cyprinodon</taxon>
    </lineage>
</organism>
<dbReference type="Pfam" id="PF00059">
    <property type="entry name" value="Lectin_C"/>
    <property type="match status" value="1"/>
</dbReference>
<keyword evidence="5" id="KW-1185">Reference proteome</keyword>
<dbReference type="InterPro" id="IPR016187">
    <property type="entry name" value="CTDL_fold"/>
</dbReference>
<protein>
    <submittedName>
        <fullName evidence="4">CD209 antigen-like protein E</fullName>
    </submittedName>
</protein>
<dbReference type="Ensembl" id="ENSCVAT00000032985.1">
    <property type="protein sequence ID" value="ENSCVAP00000019073.1"/>
    <property type="gene ID" value="ENSCVAG00000022396.1"/>
</dbReference>
<evidence type="ECO:0000259" key="3">
    <source>
        <dbReference type="PROSITE" id="PS50041"/>
    </source>
</evidence>
<dbReference type="InterPro" id="IPR018378">
    <property type="entry name" value="C-type_lectin_CS"/>
</dbReference>
<proteinExistence type="predicted"/>
<keyword evidence="2" id="KW-1015">Disulfide bond</keyword>
<dbReference type="InterPro" id="IPR033989">
    <property type="entry name" value="CD209-like_CTLD"/>
</dbReference>
<dbReference type="SUPFAM" id="SSF56436">
    <property type="entry name" value="C-type lectin-like"/>
    <property type="match status" value="1"/>
</dbReference>
<dbReference type="GeneTree" id="ENSGT01020000230338"/>
<sequence length="134" mass="15667">CDFFLFLELLCPTHWRYFKTKCYFVSTVKKNWTESRRACISEGADLVIINNHEEQSFVHGMLHKDQNAWIGLTDSLTEGVWMWVDKTPVTKSYWLPGQPNNYRGQDCGEMVQTDSGGKWNDDGCFSQQLWICEK</sequence>
<evidence type="ECO:0000256" key="1">
    <source>
        <dbReference type="ARBA" id="ARBA00022734"/>
    </source>
</evidence>
<dbReference type="OMA" id="YWICKKS"/>